<comment type="catalytic activity">
    <reaction evidence="1">
        <text>an L-aminoacyl-L-amino acid + H2O = 2 an L-alpha-amino acid</text>
        <dbReference type="Rhea" id="RHEA:48940"/>
        <dbReference type="ChEBI" id="CHEBI:15377"/>
        <dbReference type="ChEBI" id="CHEBI:59869"/>
        <dbReference type="ChEBI" id="CHEBI:77460"/>
        <dbReference type="EC" id="3.4.13.19"/>
    </reaction>
</comment>
<dbReference type="GO" id="GO:0070004">
    <property type="term" value="F:cysteine-type exopeptidase activity"/>
    <property type="evidence" value="ECO:0007669"/>
    <property type="project" value="InterPro"/>
</dbReference>
<reference evidence="7" key="1">
    <citation type="journal article" date="2021" name="PeerJ">
        <title>Extensive microbial diversity within the chicken gut microbiome revealed by metagenomics and culture.</title>
        <authorList>
            <person name="Gilroy R."/>
            <person name="Ravi A."/>
            <person name="Getino M."/>
            <person name="Pursley I."/>
            <person name="Horton D.L."/>
            <person name="Alikhan N.F."/>
            <person name="Baker D."/>
            <person name="Gharbi K."/>
            <person name="Hall N."/>
            <person name="Watson M."/>
            <person name="Adriaenssens E.M."/>
            <person name="Foster-Nyarko E."/>
            <person name="Jarju S."/>
            <person name="Secka A."/>
            <person name="Antonio M."/>
            <person name="Oren A."/>
            <person name="Chaudhuri R.R."/>
            <person name="La Ragione R."/>
            <person name="Hildebrand F."/>
            <person name="Pallen M.J."/>
        </authorList>
    </citation>
    <scope>NUCLEOTIDE SEQUENCE</scope>
    <source>
        <strain evidence="7">ChiHejej3B27-2180</strain>
    </source>
</reference>
<protein>
    <recommendedName>
        <fullName evidence="6">Dipeptidase</fullName>
        <ecNumber evidence="6">3.4.-.-</ecNumber>
    </recommendedName>
</protein>
<dbReference type="AlphaFoldDB" id="A0A9D1QQJ6"/>
<dbReference type="GO" id="GO:0006508">
    <property type="term" value="P:proteolysis"/>
    <property type="evidence" value="ECO:0007669"/>
    <property type="project" value="UniProtKB-KW"/>
</dbReference>
<evidence type="ECO:0000313" key="7">
    <source>
        <dbReference type="EMBL" id="HIW70928.1"/>
    </source>
</evidence>
<dbReference type="Proteomes" id="UP000886878">
    <property type="component" value="Unassembled WGS sequence"/>
</dbReference>
<gene>
    <name evidence="7" type="ORF">H9876_06150</name>
</gene>
<evidence type="ECO:0000256" key="4">
    <source>
        <dbReference type="ARBA" id="ARBA00022801"/>
    </source>
</evidence>
<evidence type="ECO:0000256" key="5">
    <source>
        <dbReference type="ARBA" id="ARBA00022997"/>
    </source>
</evidence>
<dbReference type="InterPro" id="IPR047804">
    <property type="entry name" value="C69_dipept_A-like"/>
</dbReference>
<evidence type="ECO:0000256" key="1">
    <source>
        <dbReference type="ARBA" id="ARBA00001670"/>
    </source>
</evidence>
<dbReference type="Gene3D" id="3.60.60.10">
    <property type="entry name" value="Penicillin V Acylase, Chain A"/>
    <property type="match status" value="1"/>
</dbReference>
<keyword evidence="3 6" id="KW-0645">Protease</keyword>
<sequence>MDKKNLSACTTVLVGKGATIDGSTMAARNDDTFSPLNPMKLVVYPAYHDQDSTVKSYLNHFVGKRPRDGYRYQGTPNIDLKNEGVFDESGFNEKNVGMSATESVYANERALAYDPLNTESGINEDVIVAMTLPFINSAREGVSYLGKLVARYGSAEGNGVIFSDKNDIWYMEIVTGHHWVAQRIPDDSYAVTGNRVAIQEVNFDDPDNFMWSDGIQDFVEKHHLNPDLDGWNFRRIFGTANVFDQHYNTSRQWYGHKVLSPEVKLDPLDFDLPFILKADHKITLEEVEQVLSSHYQGTVYDPLGHEGTDEQKHFFRPISLNRTQNSHVLQVKPDLPKAASTILWLCFGIPSFTPYVPFFGNAADMDKSYAETPMKMDVNFKSAYWMYRGLSMLVESHLSQFTKADDDYLKDARQYFYTWIDKTAPKVDGMSNNDASDILSKAQHELVAEMAKRTKKLMADLMMHGLELSKLTFVMDKNL</sequence>
<evidence type="ECO:0000256" key="6">
    <source>
        <dbReference type="RuleBase" id="RU364089"/>
    </source>
</evidence>
<dbReference type="NCBIfam" id="NF033678">
    <property type="entry name" value="C69_fam_dipept"/>
    <property type="match status" value="1"/>
</dbReference>
<dbReference type="Pfam" id="PF03577">
    <property type="entry name" value="Peptidase_C69"/>
    <property type="match status" value="1"/>
</dbReference>
<evidence type="ECO:0000256" key="2">
    <source>
        <dbReference type="ARBA" id="ARBA00007225"/>
    </source>
</evidence>
<name>A0A9D1QQJ6_9LACO</name>
<organism evidence="7 8">
    <name type="scientific">Candidatus Limosilactobacillus merdipullorum</name>
    <dbReference type="NCBI Taxonomy" id="2838653"/>
    <lineage>
        <taxon>Bacteria</taxon>
        <taxon>Bacillati</taxon>
        <taxon>Bacillota</taxon>
        <taxon>Bacilli</taxon>
        <taxon>Lactobacillales</taxon>
        <taxon>Lactobacillaceae</taxon>
        <taxon>Limosilactobacillus</taxon>
    </lineage>
</organism>
<dbReference type="GO" id="GO:0016805">
    <property type="term" value="F:dipeptidase activity"/>
    <property type="evidence" value="ECO:0007669"/>
    <property type="project" value="UniProtKB-KW"/>
</dbReference>
<dbReference type="PANTHER" id="PTHR12994">
    <property type="entry name" value="SECERNIN"/>
    <property type="match status" value="1"/>
</dbReference>
<reference evidence="7" key="2">
    <citation type="submission" date="2021-04" db="EMBL/GenBank/DDBJ databases">
        <authorList>
            <person name="Gilroy R."/>
        </authorList>
    </citation>
    <scope>NUCLEOTIDE SEQUENCE</scope>
    <source>
        <strain evidence="7">ChiHejej3B27-2180</strain>
    </source>
</reference>
<keyword evidence="4 6" id="KW-0378">Hydrolase</keyword>
<proteinExistence type="inferred from homology"/>
<keyword evidence="5 6" id="KW-0224">Dipeptidase</keyword>
<comment type="caution">
    <text evidence="7">The sequence shown here is derived from an EMBL/GenBank/DDBJ whole genome shotgun (WGS) entry which is preliminary data.</text>
</comment>
<evidence type="ECO:0000256" key="3">
    <source>
        <dbReference type="ARBA" id="ARBA00022670"/>
    </source>
</evidence>
<dbReference type="EC" id="3.4.-.-" evidence="6"/>
<dbReference type="InterPro" id="IPR005322">
    <property type="entry name" value="Peptidase_C69"/>
</dbReference>
<dbReference type="EMBL" id="DXGK01000131">
    <property type="protein sequence ID" value="HIW70928.1"/>
    <property type="molecule type" value="Genomic_DNA"/>
</dbReference>
<dbReference type="PANTHER" id="PTHR12994:SF17">
    <property type="entry name" value="LD30995P"/>
    <property type="match status" value="1"/>
</dbReference>
<evidence type="ECO:0000313" key="8">
    <source>
        <dbReference type="Proteomes" id="UP000886878"/>
    </source>
</evidence>
<accession>A0A9D1QQJ6</accession>
<comment type="similarity">
    <text evidence="2 6">Belongs to the peptidase C69 family.</text>
</comment>